<gene>
    <name evidence="2" type="ORF">GC093_07210</name>
</gene>
<dbReference type="InterPro" id="IPR025031">
    <property type="entry name" value="DUF3919"/>
</dbReference>
<keyword evidence="1" id="KW-0812">Transmembrane</keyword>
<feature type="transmembrane region" description="Helical" evidence="1">
    <location>
        <begin position="12"/>
        <end position="32"/>
    </location>
</feature>
<dbReference type="Proteomes" id="UP000641588">
    <property type="component" value="Unassembled WGS sequence"/>
</dbReference>
<dbReference type="Pfam" id="PF13057">
    <property type="entry name" value="DUF3919"/>
    <property type="match status" value="1"/>
</dbReference>
<sequence>MPEGKKGLSWFRLILLQVIVGCILVGICAYSFRIPYDEVHVVPPQDGRDMFAGVPMRVDVTYPGLGTISIDDPKELLKLKSSFSGLLALGKQQNSIKPPRLLLSGVMAYLDQEDIPFQIETNAFRFGQDSVNSLNVSADIRKLQSTLIDKTLTSATVGAAIGDNRNDVFALQNGEITVLSGVERAGLTAQVQSAVRVIDFSHFDGLAQQPDTHYVIQLADDRAVKKHWIHVDQYSNAYIVVFDLLDETNQRAYFKLNNAS</sequence>
<dbReference type="AlphaFoldDB" id="A0A972JYX8"/>
<evidence type="ECO:0000313" key="3">
    <source>
        <dbReference type="Proteomes" id="UP000641588"/>
    </source>
</evidence>
<keyword evidence="3" id="KW-1185">Reference proteome</keyword>
<dbReference type="RefSeq" id="WP_171651216.1">
    <property type="nucleotide sequence ID" value="NZ_WHOD01000027.1"/>
</dbReference>
<dbReference type="EMBL" id="WHOD01000027">
    <property type="protein sequence ID" value="NOU93021.1"/>
    <property type="molecule type" value="Genomic_DNA"/>
</dbReference>
<comment type="caution">
    <text evidence="2">The sequence shown here is derived from an EMBL/GenBank/DDBJ whole genome shotgun (WGS) entry which is preliminary data.</text>
</comment>
<reference evidence="2" key="1">
    <citation type="submission" date="2019-10" db="EMBL/GenBank/DDBJ databases">
        <title>Description of Paenibacillus glebae sp. nov.</title>
        <authorList>
            <person name="Carlier A."/>
            <person name="Qi S."/>
        </authorList>
    </citation>
    <scope>NUCLEOTIDE SEQUENCE</scope>
    <source>
        <strain evidence="2">LMG 31456</strain>
    </source>
</reference>
<name>A0A972JYX8_9BACL</name>
<keyword evidence="1" id="KW-0472">Membrane</keyword>
<accession>A0A972JYX8</accession>
<keyword evidence="1" id="KW-1133">Transmembrane helix</keyword>
<organism evidence="2 3">
    <name type="scientific">Paenibacillus foliorum</name>
    <dbReference type="NCBI Taxonomy" id="2654974"/>
    <lineage>
        <taxon>Bacteria</taxon>
        <taxon>Bacillati</taxon>
        <taxon>Bacillota</taxon>
        <taxon>Bacilli</taxon>
        <taxon>Bacillales</taxon>
        <taxon>Paenibacillaceae</taxon>
        <taxon>Paenibacillus</taxon>
    </lineage>
</organism>
<evidence type="ECO:0000313" key="2">
    <source>
        <dbReference type="EMBL" id="NOU93021.1"/>
    </source>
</evidence>
<evidence type="ECO:0000256" key="1">
    <source>
        <dbReference type="SAM" id="Phobius"/>
    </source>
</evidence>
<proteinExistence type="predicted"/>
<protein>
    <submittedName>
        <fullName evidence="2">DUF3919 family protein</fullName>
    </submittedName>
</protein>